<dbReference type="GO" id="GO:0016757">
    <property type="term" value="F:glycosyltransferase activity"/>
    <property type="evidence" value="ECO:0007669"/>
    <property type="project" value="UniProtKB-KW"/>
</dbReference>
<dbReference type="SUPFAM" id="SSF53756">
    <property type="entry name" value="UDP-Glycosyltransferase/glycogen phosphorylase"/>
    <property type="match status" value="1"/>
</dbReference>
<evidence type="ECO:0000259" key="3">
    <source>
        <dbReference type="Pfam" id="PF00534"/>
    </source>
</evidence>
<dbReference type="Pfam" id="PF13439">
    <property type="entry name" value="Glyco_transf_4"/>
    <property type="match status" value="1"/>
</dbReference>
<dbReference type="PANTHER" id="PTHR46401:SF2">
    <property type="entry name" value="GLYCOSYLTRANSFERASE WBBK-RELATED"/>
    <property type="match status" value="1"/>
</dbReference>
<gene>
    <name evidence="5" type="ORF">FHX47_001111</name>
</gene>
<organism evidence="5 6">
    <name type="scientific">Garicola koreensis</name>
    <dbReference type="NCBI Taxonomy" id="1262554"/>
    <lineage>
        <taxon>Bacteria</taxon>
        <taxon>Bacillati</taxon>
        <taxon>Actinomycetota</taxon>
        <taxon>Actinomycetes</taxon>
        <taxon>Micrococcales</taxon>
        <taxon>Micrococcaceae</taxon>
        <taxon>Garicola</taxon>
    </lineage>
</organism>
<evidence type="ECO:0000313" key="5">
    <source>
        <dbReference type="EMBL" id="MBB3667492.1"/>
    </source>
</evidence>
<evidence type="ECO:0000313" key="6">
    <source>
        <dbReference type="Proteomes" id="UP000547528"/>
    </source>
</evidence>
<accession>A0A7W5XP43</accession>
<reference evidence="5 6" key="1">
    <citation type="submission" date="2020-08" db="EMBL/GenBank/DDBJ databases">
        <title>Sequencing the genomes of 1000 actinobacteria strains.</title>
        <authorList>
            <person name="Klenk H.-P."/>
        </authorList>
    </citation>
    <scope>NUCLEOTIDE SEQUENCE [LARGE SCALE GENOMIC DNA]</scope>
    <source>
        <strain evidence="5 6">DSM 28238</strain>
    </source>
</reference>
<dbReference type="CDD" id="cd03809">
    <property type="entry name" value="GT4_MtfB-like"/>
    <property type="match status" value="1"/>
</dbReference>
<protein>
    <submittedName>
        <fullName evidence="5">Glycosyltransferase involved in cell wall biosynthesis</fullName>
    </submittedName>
</protein>
<dbReference type="AlphaFoldDB" id="A0A7W5XP43"/>
<dbReference type="InterPro" id="IPR028098">
    <property type="entry name" value="Glyco_trans_4-like_N"/>
</dbReference>
<dbReference type="Proteomes" id="UP000547528">
    <property type="component" value="Unassembled WGS sequence"/>
</dbReference>
<evidence type="ECO:0000256" key="1">
    <source>
        <dbReference type="ARBA" id="ARBA00022676"/>
    </source>
</evidence>
<dbReference type="RefSeq" id="WP_183357919.1">
    <property type="nucleotide sequence ID" value="NZ_BAABKR010000001.1"/>
</dbReference>
<evidence type="ECO:0000256" key="2">
    <source>
        <dbReference type="ARBA" id="ARBA00022679"/>
    </source>
</evidence>
<dbReference type="EMBL" id="JACIBT010000002">
    <property type="protein sequence ID" value="MBB3667492.1"/>
    <property type="molecule type" value="Genomic_DNA"/>
</dbReference>
<feature type="domain" description="Glycosyltransferase subfamily 4-like N-terminal" evidence="4">
    <location>
        <begin position="16"/>
        <end position="169"/>
    </location>
</feature>
<keyword evidence="1" id="KW-0328">Glycosyltransferase</keyword>
<feature type="domain" description="Glycosyl transferase family 1" evidence="3">
    <location>
        <begin position="175"/>
        <end position="333"/>
    </location>
</feature>
<name>A0A7W5XP43_9MICC</name>
<sequence>MRLFIDCRYVRTQVHDGISRYTASLVQAAAARAEITMLISDPAQLNLLPEAPWVLISSPTGPKEPFVALQINRHHPDVVFSPMQTMGSLGRRYPLILTLHDLIYYQHPTPPKNLPAPIRLGWRLFHLSYLPQRLMLNRADAVATVSQTTAGLIAEHRLTSRDVHVIPNAAQQVDHPRSPEQPPTKDLVYMGSFMEYKNVQTLIRAVNRLPDYRLHLCSPVEPARRAQLSALAQRPGQLVWHRGISEADYIRLLRRATALLTLSRAEGYGLPVIEAMSHGTPVVVSDLPIFQEVIGTSSAAGAAQVVTPDDDAAAASAVRRLQDPVTFRRASEAAARRSRAYDWEDSAQRLLSLAESLRR</sequence>
<comment type="caution">
    <text evidence="5">The sequence shown here is derived from an EMBL/GenBank/DDBJ whole genome shotgun (WGS) entry which is preliminary data.</text>
</comment>
<dbReference type="Pfam" id="PF00534">
    <property type="entry name" value="Glycos_transf_1"/>
    <property type="match status" value="1"/>
</dbReference>
<dbReference type="Gene3D" id="3.40.50.2000">
    <property type="entry name" value="Glycogen Phosphorylase B"/>
    <property type="match status" value="2"/>
</dbReference>
<keyword evidence="6" id="KW-1185">Reference proteome</keyword>
<keyword evidence="2 5" id="KW-0808">Transferase</keyword>
<evidence type="ECO:0000259" key="4">
    <source>
        <dbReference type="Pfam" id="PF13439"/>
    </source>
</evidence>
<dbReference type="PANTHER" id="PTHR46401">
    <property type="entry name" value="GLYCOSYLTRANSFERASE WBBK-RELATED"/>
    <property type="match status" value="1"/>
</dbReference>
<dbReference type="InterPro" id="IPR001296">
    <property type="entry name" value="Glyco_trans_1"/>
</dbReference>
<proteinExistence type="predicted"/>